<dbReference type="OrthoDB" id="8454730at2"/>
<evidence type="ECO:0000256" key="1">
    <source>
        <dbReference type="SAM" id="SignalP"/>
    </source>
</evidence>
<evidence type="ECO:0000313" key="2">
    <source>
        <dbReference type="EMBL" id="PRD51153.1"/>
    </source>
</evidence>
<keyword evidence="3" id="KW-1185">Reference proteome</keyword>
<sequence length="99" mass="10112">MMKHTLFSLPLAALISASGVLHAGAVPIAPDASQNSALLQLAAADCSQVGQQVAQSQGGTLARATSQTQNGREVCVVVVLIPGKDGERPRRVEVAVPAN</sequence>
<evidence type="ECO:0000313" key="3">
    <source>
        <dbReference type="Proteomes" id="UP000238563"/>
    </source>
</evidence>
<evidence type="ECO:0008006" key="4">
    <source>
        <dbReference type="Google" id="ProtNLM"/>
    </source>
</evidence>
<dbReference type="AlphaFoldDB" id="A0A2S9JE39"/>
<proteinExistence type="predicted"/>
<protein>
    <recommendedName>
        <fullName evidence="4">Secreted protein</fullName>
    </recommendedName>
</protein>
<dbReference type="Proteomes" id="UP000238563">
    <property type="component" value="Unassembled WGS sequence"/>
</dbReference>
<feature type="signal peptide" evidence="1">
    <location>
        <begin position="1"/>
        <end position="23"/>
    </location>
</feature>
<accession>A0A2S9JE39</accession>
<reference evidence="2 3" key="1">
    <citation type="submission" date="2018-02" db="EMBL/GenBank/DDBJ databases">
        <title>The draft genome of Phyllobacterium myrsinacearum DSM5892.</title>
        <authorList>
            <person name="Li L."/>
            <person name="Liu L."/>
            <person name="Zhang X."/>
            <person name="Wang T."/>
        </authorList>
    </citation>
    <scope>NUCLEOTIDE SEQUENCE [LARGE SCALE GENOMIC DNA]</scope>
    <source>
        <strain evidence="2 3">DSM 5892</strain>
    </source>
</reference>
<name>A0A2S9JE39_9HYPH</name>
<comment type="caution">
    <text evidence="2">The sequence shown here is derived from an EMBL/GenBank/DDBJ whole genome shotgun (WGS) entry which is preliminary data.</text>
</comment>
<feature type="chain" id="PRO_5015710535" description="Secreted protein" evidence="1">
    <location>
        <begin position="24"/>
        <end position="99"/>
    </location>
</feature>
<organism evidence="2 3">
    <name type="scientific">Phyllobacterium myrsinacearum</name>
    <dbReference type="NCBI Taxonomy" id="28101"/>
    <lineage>
        <taxon>Bacteria</taxon>
        <taxon>Pseudomonadati</taxon>
        <taxon>Pseudomonadota</taxon>
        <taxon>Alphaproteobacteria</taxon>
        <taxon>Hyphomicrobiales</taxon>
        <taxon>Phyllobacteriaceae</taxon>
        <taxon>Phyllobacterium</taxon>
    </lineage>
</organism>
<keyword evidence="1" id="KW-0732">Signal</keyword>
<dbReference type="RefSeq" id="WP_105736064.1">
    <property type="nucleotide sequence ID" value="NZ_PVBT01000006.1"/>
</dbReference>
<gene>
    <name evidence="2" type="ORF">C5750_20190</name>
</gene>
<dbReference type="EMBL" id="PVBT01000006">
    <property type="protein sequence ID" value="PRD51153.1"/>
    <property type="molecule type" value="Genomic_DNA"/>
</dbReference>